<reference evidence="5" key="1">
    <citation type="journal article" date="2019" name="Int. J. Syst. Evol. Microbiol.">
        <title>The Global Catalogue of Microorganisms (GCM) 10K type strain sequencing project: providing services to taxonomists for standard genome sequencing and annotation.</title>
        <authorList>
            <consortium name="The Broad Institute Genomics Platform"/>
            <consortium name="The Broad Institute Genome Sequencing Center for Infectious Disease"/>
            <person name="Wu L."/>
            <person name="Ma J."/>
        </authorList>
    </citation>
    <scope>NUCLEOTIDE SEQUENCE [LARGE SCALE GENOMIC DNA]</scope>
    <source>
        <strain evidence="5">CCUG 55074</strain>
    </source>
</reference>
<proteinExistence type="predicted"/>
<dbReference type="Proteomes" id="UP001597216">
    <property type="component" value="Unassembled WGS sequence"/>
</dbReference>
<sequence length="351" mass="37483">MTYRVVQWATGAMGKNCLRAVIDHPAMQLVGLYVYGDDKAGRDAGDIARRPPTGVIATRDIDEILALDADVVIHCARLAPPYGSHDAEILKLLASGKNVISINGYSKPSHAEPQRLAALEAACRQGGSTLMAAGLNPGFAGEQLAVVASGVCQQLDHIEVVESVDCRPVRNPDYVFKILGFGSDPQTVNPNDPAWGPASSLNGMYTEVLAAMAEHLNLPLERVETDHRVFPATEPLSIAAGAIAEGAISHINWRWRGIVAGQTRLTMSIQWYMETAHLPDPHPSLWTIHIEGQPGVRLAVELEKRKGDTSPTSAEQIAVAGSVLNAIPVVTAAAPGLLTRPLATPFRGDLL</sequence>
<organism evidence="4 5">
    <name type="scientific">Phenylobacterium conjunctum</name>
    <dbReference type="NCBI Taxonomy" id="1298959"/>
    <lineage>
        <taxon>Bacteria</taxon>
        <taxon>Pseudomonadati</taxon>
        <taxon>Pseudomonadota</taxon>
        <taxon>Alphaproteobacteria</taxon>
        <taxon>Caulobacterales</taxon>
        <taxon>Caulobacteraceae</taxon>
        <taxon>Phenylobacterium</taxon>
    </lineage>
</organism>
<dbReference type="CDD" id="cd24146">
    <property type="entry name" value="nat-AmDH_N_like"/>
    <property type="match status" value="1"/>
</dbReference>
<dbReference type="InterPro" id="IPR036291">
    <property type="entry name" value="NAD(P)-bd_dom_sf"/>
</dbReference>
<dbReference type="InterPro" id="IPR000846">
    <property type="entry name" value="DapB_N"/>
</dbReference>
<accession>A0ABW3T034</accession>
<dbReference type="Gene3D" id="3.40.50.720">
    <property type="entry name" value="NAD(P)-binding Rossmann-like Domain"/>
    <property type="match status" value="1"/>
</dbReference>
<keyword evidence="2" id="KW-0560">Oxidoreductase</keyword>
<keyword evidence="5" id="KW-1185">Reference proteome</keyword>
<evidence type="ECO:0000313" key="4">
    <source>
        <dbReference type="EMBL" id="MFD1189581.1"/>
    </source>
</evidence>
<dbReference type="Pfam" id="PF01113">
    <property type="entry name" value="DapB_N"/>
    <property type="match status" value="1"/>
</dbReference>
<name>A0ABW3T034_9CAUL</name>
<evidence type="ECO:0000313" key="5">
    <source>
        <dbReference type="Proteomes" id="UP001597216"/>
    </source>
</evidence>
<evidence type="ECO:0000256" key="1">
    <source>
        <dbReference type="ARBA" id="ARBA00022857"/>
    </source>
</evidence>
<comment type="caution">
    <text evidence="4">The sequence shown here is derived from an EMBL/GenBank/DDBJ whole genome shotgun (WGS) entry which is preliminary data.</text>
</comment>
<dbReference type="SUPFAM" id="SSF51735">
    <property type="entry name" value="NAD(P)-binding Rossmann-fold domains"/>
    <property type="match status" value="1"/>
</dbReference>
<gene>
    <name evidence="4" type="ORF">ACFQ27_03235</name>
</gene>
<dbReference type="EMBL" id="JBHTLQ010000005">
    <property type="protein sequence ID" value="MFD1189581.1"/>
    <property type="molecule type" value="Genomic_DNA"/>
</dbReference>
<evidence type="ECO:0000259" key="3">
    <source>
        <dbReference type="Pfam" id="PF01113"/>
    </source>
</evidence>
<keyword evidence="1" id="KW-0521">NADP</keyword>
<protein>
    <recommendedName>
        <fullName evidence="3">Dihydrodipicolinate reductase N-terminal domain-containing protein</fullName>
    </recommendedName>
</protein>
<feature type="domain" description="Dihydrodipicolinate reductase N-terminal" evidence="3">
    <location>
        <begin position="9"/>
        <end position="74"/>
    </location>
</feature>
<evidence type="ECO:0000256" key="2">
    <source>
        <dbReference type="ARBA" id="ARBA00023002"/>
    </source>
</evidence>
<dbReference type="RefSeq" id="WP_377352456.1">
    <property type="nucleotide sequence ID" value="NZ_JBHTLQ010000005.1"/>
</dbReference>